<reference evidence="2 3" key="1">
    <citation type="submission" date="2015-10" db="EMBL/GenBank/DDBJ databases">
        <authorList>
            <person name="Rovetto F.F."/>
            <person name="Cocolin L.L."/>
            <person name="Illeghems K.K."/>
            <person name="Van Nieuwerbuegh F.F."/>
            <person name="Houf K.K."/>
        </authorList>
    </citation>
    <scope>NUCLEOTIDE SEQUENCE [LARGE SCALE GENOMIC DNA]</scope>
    <source>
        <strain evidence="2 3">LMG 24486</strain>
    </source>
</reference>
<accession>A0A1C7WPC1</accession>
<dbReference type="PROSITE" id="PS51186">
    <property type="entry name" value="GNAT"/>
    <property type="match status" value="1"/>
</dbReference>
<evidence type="ECO:0000259" key="1">
    <source>
        <dbReference type="PROSITE" id="PS51186"/>
    </source>
</evidence>
<proteinExistence type="predicted"/>
<dbReference type="Proteomes" id="UP000092987">
    <property type="component" value="Unassembled WGS sequence"/>
</dbReference>
<name>A0A1C7WPC1_9BACT</name>
<dbReference type="PANTHER" id="PTHR43415">
    <property type="entry name" value="SPERMIDINE N(1)-ACETYLTRANSFERASE"/>
    <property type="match status" value="1"/>
</dbReference>
<sequence length="204" mass="24306">MKKVISTSKEQFNLLRIIDNENHPEFFEVDGTKYILKIELDEGKSITLHDFIDLSLEENNLILEWRNNPEVRKWMYNQHIIKLEEHLNFIENLKINKDKLYFLLKKDGDNLGVIYFVDINSEFSYFGFYGNPNSVSGIGRVLEETSIKFAFDVLKVNRLKLEIFENNIKVINLHKKYKFKEVDRKIVNNINVICMELKNEDRKI</sequence>
<dbReference type="Gene3D" id="3.40.630.30">
    <property type="match status" value="1"/>
</dbReference>
<evidence type="ECO:0000313" key="3">
    <source>
        <dbReference type="Proteomes" id="UP000092987"/>
    </source>
</evidence>
<feature type="domain" description="N-acetyltransferase" evidence="1">
    <location>
        <begin position="46"/>
        <end position="200"/>
    </location>
</feature>
<organism evidence="2 3">
    <name type="scientific">Aliarcobacter thereius LMG 24486</name>
    <dbReference type="NCBI Taxonomy" id="1032240"/>
    <lineage>
        <taxon>Bacteria</taxon>
        <taxon>Pseudomonadati</taxon>
        <taxon>Campylobacterota</taxon>
        <taxon>Epsilonproteobacteria</taxon>
        <taxon>Campylobacterales</taxon>
        <taxon>Arcobacteraceae</taxon>
        <taxon>Aliarcobacter</taxon>
    </lineage>
</organism>
<dbReference type="Pfam" id="PF13302">
    <property type="entry name" value="Acetyltransf_3"/>
    <property type="match status" value="1"/>
</dbReference>
<dbReference type="PANTHER" id="PTHR43415:SF3">
    <property type="entry name" value="GNAT-FAMILY ACETYLTRANSFERASE"/>
    <property type="match status" value="1"/>
</dbReference>
<evidence type="ECO:0000313" key="2">
    <source>
        <dbReference type="EMBL" id="OCL95133.1"/>
    </source>
</evidence>
<dbReference type="EMBL" id="LLKQ01000001">
    <property type="protein sequence ID" value="OCL95133.1"/>
    <property type="molecule type" value="Genomic_DNA"/>
</dbReference>
<dbReference type="EC" id="2.3.1.202" evidence="2"/>
<dbReference type="GO" id="GO:0016746">
    <property type="term" value="F:acyltransferase activity"/>
    <property type="evidence" value="ECO:0007669"/>
    <property type="project" value="UniProtKB-KW"/>
</dbReference>
<dbReference type="SUPFAM" id="SSF55729">
    <property type="entry name" value="Acyl-CoA N-acyltransferases (Nat)"/>
    <property type="match status" value="1"/>
</dbReference>
<gene>
    <name evidence="2" type="primary">pseH_1</name>
    <name evidence="2" type="ORF">AA347_00584</name>
</gene>
<dbReference type="NCBIfam" id="TIGR03585">
    <property type="entry name" value="PseH"/>
    <property type="match status" value="1"/>
</dbReference>
<dbReference type="InterPro" id="IPR020036">
    <property type="entry name" value="PseH"/>
</dbReference>
<dbReference type="InterPro" id="IPR000182">
    <property type="entry name" value="GNAT_dom"/>
</dbReference>
<dbReference type="InterPro" id="IPR016181">
    <property type="entry name" value="Acyl_CoA_acyltransferase"/>
</dbReference>
<dbReference type="RefSeq" id="WP_083196013.1">
    <property type="nucleotide sequence ID" value="NZ_CP035926.1"/>
</dbReference>
<keyword evidence="2" id="KW-0012">Acyltransferase</keyword>
<keyword evidence="3" id="KW-1185">Reference proteome</keyword>
<comment type="caution">
    <text evidence="2">The sequence shown here is derived from an EMBL/GenBank/DDBJ whole genome shotgun (WGS) entry which is preliminary data.</text>
</comment>
<keyword evidence="2" id="KW-0808">Transferase</keyword>
<protein>
    <submittedName>
        <fullName evidence="2">UDP-4-amino-4, 6-dideoxy-N-acetyl-beta-L-altrosamine N-acetyltransferase</fullName>
        <ecNumber evidence="2">2.3.1.202</ecNumber>
    </submittedName>
</protein>